<evidence type="ECO:0000313" key="1">
    <source>
        <dbReference type="EMBL" id="CAG7727617.1"/>
    </source>
</evidence>
<protein>
    <submittedName>
        <fullName evidence="1">Uncharacterized protein</fullName>
    </submittedName>
</protein>
<keyword evidence="2" id="KW-1185">Reference proteome</keyword>
<sequence length="74" mass="8223">MGCISLISNSVQGPQNRQTTAQLKNTQSKGLIASYTCISASDQVTVENSINSKFQHQVTDYCKYFAQRNRGMCE</sequence>
<dbReference type="EMBL" id="CAJVCH010151075">
    <property type="protein sequence ID" value="CAG7727617.1"/>
    <property type="molecule type" value="Genomic_DNA"/>
</dbReference>
<dbReference type="AlphaFoldDB" id="A0A8J2JVY0"/>
<comment type="caution">
    <text evidence="1">The sequence shown here is derived from an EMBL/GenBank/DDBJ whole genome shotgun (WGS) entry which is preliminary data.</text>
</comment>
<organism evidence="1 2">
    <name type="scientific">Allacma fusca</name>
    <dbReference type="NCBI Taxonomy" id="39272"/>
    <lineage>
        <taxon>Eukaryota</taxon>
        <taxon>Metazoa</taxon>
        <taxon>Ecdysozoa</taxon>
        <taxon>Arthropoda</taxon>
        <taxon>Hexapoda</taxon>
        <taxon>Collembola</taxon>
        <taxon>Symphypleona</taxon>
        <taxon>Sminthuridae</taxon>
        <taxon>Allacma</taxon>
    </lineage>
</organism>
<gene>
    <name evidence="1" type="ORF">AFUS01_LOCUS16449</name>
</gene>
<proteinExistence type="predicted"/>
<name>A0A8J2JVY0_9HEXA</name>
<evidence type="ECO:0000313" key="2">
    <source>
        <dbReference type="Proteomes" id="UP000708208"/>
    </source>
</evidence>
<reference evidence="1" key="1">
    <citation type="submission" date="2021-06" db="EMBL/GenBank/DDBJ databases">
        <authorList>
            <person name="Hodson N. C."/>
            <person name="Mongue J. A."/>
            <person name="Jaron S. K."/>
        </authorList>
    </citation>
    <scope>NUCLEOTIDE SEQUENCE</scope>
</reference>
<dbReference type="Proteomes" id="UP000708208">
    <property type="component" value="Unassembled WGS sequence"/>
</dbReference>
<accession>A0A8J2JVY0</accession>